<dbReference type="GO" id="GO:0005975">
    <property type="term" value="P:carbohydrate metabolic process"/>
    <property type="evidence" value="ECO:0007669"/>
    <property type="project" value="InterPro"/>
</dbReference>
<dbReference type="InterPro" id="IPR001362">
    <property type="entry name" value="Glyco_hydro_32"/>
</dbReference>
<gene>
    <name evidence="6" type="ORF">EKO23_23250</name>
</gene>
<dbReference type="CDD" id="cd18609">
    <property type="entry name" value="GH32-like"/>
    <property type="match status" value="1"/>
</dbReference>
<dbReference type="Pfam" id="PF00251">
    <property type="entry name" value="Glyco_hydro_32N"/>
    <property type="match status" value="1"/>
</dbReference>
<dbReference type="Gene3D" id="2.115.10.20">
    <property type="entry name" value="Glycosyl hydrolase domain, family 43"/>
    <property type="match status" value="1"/>
</dbReference>
<comment type="similarity">
    <text evidence="1">Belongs to the glycosyl hydrolase 32 family.</text>
</comment>
<comment type="caution">
    <text evidence="6">The sequence shown here is derived from an EMBL/GenBank/DDBJ whole genome shotgun (WGS) entry which is preliminary data.</text>
</comment>
<evidence type="ECO:0000259" key="5">
    <source>
        <dbReference type="Pfam" id="PF00251"/>
    </source>
</evidence>
<keyword evidence="7" id="KW-1185">Reference proteome</keyword>
<dbReference type="Proteomes" id="UP000295198">
    <property type="component" value="Unassembled WGS sequence"/>
</dbReference>
<dbReference type="EC" id="3.2.1.26" evidence="2"/>
<dbReference type="InterPro" id="IPR023296">
    <property type="entry name" value="Glyco_hydro_beta-prop_sf"/>
</dbReference>
<dbReference type="PANTHER" id="PTHR43101">
    <property type="entry name" value="BETA-FRUCTOSIDASE"/>
    <property type="match status" value="1"/>
</dbReference>
<evidence type="ECO:0000256" key="1">
    <source>
        <dbReference type="ARBA" id="ARBA00009902"/>
    </source>
</evidence>
<proteinExistence type="inferred from homology"/>
<feature type="domain" description="Glycosyl hydrolase family 32 N-terminal" evidence="5">
    <location>
        <begin position="49"/>
        <end position="247"/>
    </location>
</feature>
<name>A0A4Q4Z219_9ACTN</name>
<dbReference type="PANTHER" id="PTHR43101:SF1">
    <property type="entry name" value="BETA-FRUCTOSIDASE"/>
    <property type="match status" value="1"/>
</dbReference>
<dbReference type="GO" id="GO:0004564">
    <property type="term" value="F:beta-fructofuranosidase activity"/>
    <property type="evidence" value="ECO:0007669"/>
    <property type="project" value="UniProtKB-EC"/>
</dbReference>
<sequence>MSRHPQVRQRISLRWCAPLIKGRLRGGTMAFHLPGHRVWDFWLATDGPEHHLFFLHAPETADPDERHQMARIGHAVSTDLRDWELLPRPLSDSPIGAADDRATWTGSTVRAHDGRWHLFYTGVSSAEDGRVQRVLSAVSDDLRSWERTDVVVEADPVHYEAWQPGVDDADQVDEVHWRDPWVHWDADAGVWRMYVTARVHDGAPDGRGTIAMATSPDLERWTVHGPVTEPGEFRQMEVSQLLPADDGWVLLFCHGPGDNSAARLDRGEPPEGGQHAYVGDSPAGPFRPAGDSLFVRGDPPPLYACRAVEHDGRSWLLGWPMVDAGGAFLGGISDPFPLQVGRYGASLATAPDQPAPSEPSYGPAP</sequence>
<keyword evidence="4" id="KW-0326">Glycosidase</keyword>
<evidence type="ECO:0000313" key="7">
    <source>
        <dbReference type="Proteomes" id="UP000295198"/>
    </source>
</evidence>
<evidence type="ECO:0000256" key="4">
    <source>
        <dbReference type="ARBA" id="ARBA00023295"/>
    </source>
</evidence>
<evidence type="ECO:0000256" key="2">
    <source>
        <dbReference type="ARBA" id="ARBA00012758"/>
    </source>
</evidence>
<dbReference type="SMART" id="SM00640">
    <property type="entry name" value="Glyco_32"/>
    <property type="match status" value="1"/>
</dbReference>
<evidence type="ECO:0000256" key="3">
    <source>
        <dbReference type="ARBA" id="ARBA00022801"/>
    </source>
</evidence>
<accession>A0A4Q4Z219</accession>
<dbReference type="InterPro" id="IPR013148">
    <property type="entry name" value="Glyco_hydro_32_N"/>
</dbReference>
<organism evidence="6 7">
    <name type="scientific">Nocardioides guangzhouensis</name>
    <dbReference type="NCBI Taxonomy" id="2497878"/>
    <lineage>
        <taxon>Bacteria</taxon>
        <taxon>Bacillati</taxon>
        <taxon>Actinomycetota</taxon>
        <taxon>Actinomycetes</taxon>
        <taxon>Propionibacteriales</taxon>
        <taxon>Nocardioidaceae</taxon>
        <taxon>Nocardioides</taxon>
    </lineage>
</organism>
<protein>
    <recommendedName>
        <fullName evidence="2">beta-fructofuranosidase</fullName>
        <ecNumber evidence="2">3.2.1.26</ecNumber>
    </recommendedName>
</protein>
<dbReference type="AlphaFoldDB" id="A0A4Q4Z219"/>
<dbReference type="SUPFAM" id="SSF75005">
    <property type="entry name" value="Arabinanase/levansucrase/invertase"/>
    <property type="match status" value="1"/>
</dbReference>
<keyword evidence="3 6" id="KW-0378">Hydrolase</keyword>
<dbReference type="InterPro" id="IPR051214">
    <property type="entry name" value="GH32_Enzymes"/>
</dbReference>
<dbReference type="EMBL" id="SDKM01000062">
    <property type="protein sequence ID" value="RYP81653.1"/>
    <property type="molecule type" value="Genomic_DNA"/>
</dbReference>
<dbReference type="OrthoDB" id="9776657at2"/>
<evidence type="ECO:0000313" key="6">
    <source>
        <dbReference type="EMBL" id="RYP81653.1"/>
    </source>
</evidence>
<reference evidence="6 7" key="1">
    <citation type="submission" date="2019-01" db="EMBL/GenBank/DDBJ databases">
        <title>Nocardioides guangzhouensis sp. nov., an actinobacterium isolated from soil.</title>
        <authorList>
            <person name="Fu Y."/>
            <person name="Cai Y."/>
            <person name="Lin Z."/>
            <person name="Chen P."/>
        </authorList>
    </citation>
    <scope>NUCLEOTIDE SEQUENCE [LARGE SCALE GENOMIC DNA]</scope>
    <source>
        <strain evidence="6 7">130</strain>
    </source>
</reference>